<dbReference type="OrthoDB" id="29018at10239"/>
<evidence type="ECO:0000313" key="2">
    <source>
        <dbReference type="Proteomes" id="UP000202089"/>
    </source>
</evidence>
<proteinExistence type="predicted"/>
<reference evidence="2" key="1">
    <citation type="submission" date="2016-03" db="EMBL/GenBank/DDBJ databases">
        <authorList>
            <person name="Ploux O."/>
        </authorList>
    </citation>
    <scope>NUCLEOTIDE SEQUENCE [LARGE SCALE GENOMIC DNA]</scope>
</reference>
<name>A0A160DHP6_9CAUD</name>
<accession>A0A160DHP6</accession>
<gene>
    <name evidence="1" type="primary">3</name>
    <name evidence="1" type="ORF">MCGONAGALL_3</name>
</gene>
<evidence type="ECO:0000313" key="1">
    <source>
        <dbReference type="EMBL" id="ANA87581.1"/>
    </source>
</evidence>
<dbReference type="EMBL" id="KU998255">
    <property type="protein sequence ID" value="ANA87581.1"/>
    <property type="molecule type" value="Genomic_DNA"/>
</dbReference>
<dbReference type="GeneID" id="28801454"/>
<dbReference type="Proteomes" id="UP000202089">
    <property type="component" value="Segment"/>
</dbReference>
<keyword evidence="2" id="KW-1185">Reference proteome</keyword>
<organism evidence="1 2">
    <name type="scientific">Gordonia phage McGonagall</name>
    <dbReference type="NCBI Taxonomy" id="1838072"/>
    <lineage>
        <taxon>Viruses</taxon>
        <taxon>Duplodnaviria</taxon>
        <taxon>Heunggongvirae</taxon>
        <taxon>Uroviricota</taxon>
        <taxon>Caudoviricetes</taxon>
        <taxon>Mcgonagallvirus</taxon>
        <taxon>Mcgonagallvirus macgonagall</taxon>
    </lineage>
</organism>
<dbReference type="RefSeq" id="YP_009274015.1">
    <property type="nucleotide sequence ID" value="NC_030912.1"/>
</dbReference>
<dbReference type="KEGG" id="vg:28801454"/>
<sequence>MPKAPTAYTIDSTPYSAVVLCNAPGCSWRGLAHTKPSAYRLVADHLRHAHHNLKASWNAARFAERYNRDVSGTESVGEKVTA</sequence>
<protein>
    <submittedName>
        <fullName evidence="1">Uncharacterized protein</fullName>
    </submittedName>
</protein>